<dbReference type="OrthoDB" id="582170at2"/>
<dbReference type="Proteomes" id="UP000274097">
    <property type="component" value="Unassembled WGS sequence"/>
</dbReference>
<comment type="caution">
    <text evidence="1">Lacks conserved residue(s) required for the propagation of feature annotation.</text>
</comment>
<dbReference type="RefSeq" id="WP_120638993.1">
    <property type="nucleotide sequence ID" value="NZ_RAQU01000085.1"/>
</dbReference>
<organism evidence="3 6">
    <name type="scientific">Teichococcus wenyumeiae</name>
    <dbReference type="NCBI Taxonomy" id="2478470"/>
    <lineage>
        <taxon>Bacteria</taxon>
        <taxon>Pseudomonadati</taxon>
        <taxon>Pseudomonadota</taxon>
        <taxon>Alphaproteobacteria</taxon>
        <taxon>Acetobacterales</taxon>
        <taxon>Roseomonadaceae</taxon>
        <taxon>Roseomonas</taxon>
    </lineage>
</organism>
<dbReference type="InterPro" id="IPR011006">
    <property type="entry name" value="CheY-like_superfamily"/>
</dbReference>
<accession>A0A3A9JIF9</accession>
<evidence type="ECO:0000259" key="2">
    <source>
        <dbReference type="PROSITE" id="PS50110"/>
    </source>
</evidence>
<dbReference type="Proteomes" id="UP000278036">
    <property type="component" value="Unassembled WGS sequence"/>
</dbReference>
<reference evidence="3 6" key="1">
    <citation type="submission" date="2018-09" db="EMBL/GenBank/DDBJ databases">
        <title>Roseomonas sp. nov., isolated from feces of Tibetan antelopes in the Qinghai-Tibet plateau, China.</title>
        <authorList>
            <person name="Tian Z."/>
        </authorList>
    </citation>
    <scope>NUCLEOTIDE SEQUENCE [LARGE SCALE GENOMIC DNA]</scope>
    <source>
        <strain evidence="4 5">Z23</strain>
        <strain evidence="3 6">Z24</strain>
    </source>
</reference>
<name>A0A3A9JIF9_9PROT</name>
<dbReference type="Gene3D" id="3.40.50.2300">
    <property type="match status" value="1"/>
</dbReference>
<evidence type="ECO:0000313" key="3">
    <source>
        <dbReference type="EMBL" id="RKK03464.1"/>
    </source>
</evidence>
<keyword evidence="5" id="KW-1185">Reference proteome</keyword>
<dbReference type="SUPFAM" id="SSF52172">
    <property type="entry name" value="CheY-like"/>
    <property type="match status" value="1"/>
</dbReference>
<evidence type="ECO:0000313" key="4">
    <source>
        <dbReference type="EMBL" id="RMI20502.1"/>
    </source>
</evidence>
<dbReference type="EMBL" id="RAQU01000085">
    <property type="protein sequence ID" value="RKK03464.1"/>
    <property type="molecule type" value="Genomic_DNA"/>
</dbReference>
<protein>
    <submittedName>
        <fullName evidence="3">Response regulator</fullName>
    </submittedName>
</protein>
<sequence length="135" mass="14279">MTDCPDDERRAALNGHRILVAEDEVPVAMMMEDTIIDAGGMVLGPVISVPDALGLLDAAKADGGVSAAVINLRLGQHRTTRLAAALREQGVPFLYATGYGTHHDLDAHQEVPVLAKPYNPADLVEALEGLLSCRA</sequence>
<evidence type="ECO:0000313" key="5">
    <source>
        <dbReference type="Proteomes" id="UP000274097"/>
    </source>
</evidence>
<evidence type="ECO:0000256" key="1">
    <source>
        <dbReference type="PROSITE-ProRule" id="PRU00169"/>
    </source>
</evidence>
<dbReference type="PROSITE" id="PS50110">
    <property type="entry name" value="RESPONSE_REGULATORY"/>
    <property type="match status" value="1"/>
</dbReference>
<proteinExistence type="predicted"/>
<dbReference type="GO" id="GO:0000160">
    <property type="term" value="P:phosphorelay signal transduction system"/>
    <property type="evidence" value="ECO:0007669"/>
    <property type="project" value="InterPro"/>
</dbReference>
<dbReference type="EMBL" id="RFLX01000011">
    <property type="protein sequence ID" value="RMI20502.1"/>
    <property type="molecule type" value="Genomic_DNA"/>
</dbReference>
<dbReference type="InParanoid" id="A0A3A9JIF9"/>
<dbReference type="AlphaFoldDB" id="A0A3A9JIF9"/>
<dbReference type="InterPro" id="IPR001789">
    <property type="entry name" value="Sig_transdc_resp-reg_receiver"/>
</dbReference>
<feature type="domain" description="Response regulatory" evidence="2">
    <location>
        <begin position="17"/>
        <end position="131"/>
    </location>
</feature>
<comment type="caution">
    <text evidence="3">The sequence shown here is derived from an EMBL/GenBank/DDBJ whole genome shotgun (WGS) entry which is preliminary data.</text>
</comment>
<gene>
    <name evidence="3" type="ORF">D6Z83_14440</name>
    <name evidence="4" type="ORF">EBE87_15250</name>
</gene>
<evidence type="ECO:0000313" key="6">
    <source>
        <dbReference type="Proteomes" id="UP000278036"/>
    </source>
</evidence>